<sequence>MRNVLLSVGVIVLVLVRPLAASARARRRRGGGRLPADAPRCCAAFAPASCPEGGGVNGETCCEAVSSVPRQCTSLRTRAECERARPAADRVCAWLGGRCTTGSFADCAEPPAATPDYYGEIESFEASCSRGSGCDGFREALERYAEMHETATREPAPVEGIGASQLLVIRDHWRNVGMGFMPSHIAALVLYALGTGLYVYVENYGRYDWTRYFGGHAGLDLRWTPAKQRMWKARFLGAGVSKAVLEVLHEDGSHQGDEDWEEHLSEHLANGTQWVQLNGWATTVNWGRILRPALPSAIKRRRTSAAAVLGRYPLFQPAGPAGARGQGSPSWHCISCAIWANYRPRALLHRRLLGSPIAASAPLVCLKARTMYAEDKRFFPDETPAAFDAIDDLWRSYSGNLGDVTFWGPRDRLRCRNMSISGGGGSALVVGGTAGRRRGAELPLVMPGAAVSCLEKLRAVISGGNPVSADELRATPTTSSSGVEAKVFVAVDAPRLQEAIFSLLGERAFITPGVGIDPTNEYRDRRTAHEQLKGQLVGRQDLADRNLIKVSLDYYIQGFCLSSMTLRPSAFYAAAGLRTAALKGAITSAALRNLSRAPAGLTARPKCLGEALSTLADSVAPGHADVGIDRCQRELCGVYGCNLNHAAYKDLPLDQGGGSARDCSAGYAAPASATLSINAPSLALGSLSGTGRSLLSLRRQRSPSTLLLSLSEAWAAQAARCSVSAPLIALLSVTLAAAAASATLSINAVALSLGSLGGTGLSLFYHCSAFAPLVALSGVTLAAAAASATLSVNTVALSLGSLSGTGLSPLSMCTADRPVGSWAAQDSHCSAFAPLVALSGVTLAAAAASATLSVNAVALALGSLSGTGRSLLTWAAQAARCSVSAPLIALSGVTLAAAAASATLSINATALALGRLSCIGLSLLDMCTADRPASATLSIHAASLDLGSLGGTGRSLLCVGTADRLVGCDARRRSCVGNALDQAAALGSLSGTGRSVLAWAAQAARCSASAPLIALSCATLAAATASATLSINAVALPLGSLSCIGLSLLDMCTADHSALATLSINAASLALGGLGGTGRSLLRLRRPRSPSTLLLSLSEAWAAQDSHCSAFAPLVALSGVTLAAAAASATLSVNAVALVLGSLGGTGRSLLGLRRQRSRSTLLLSLSEA</sequence>
<dbReference type="AlphaFoldDB" id="A0A0M0JGF9"/>
<gene>
    <name evidence="2" type="ORF">Ctob_009019</name>
</gene>
<keyword evidence="3" id="KW-1185">Reference proteome</keyword>
<dbReference type="Proteomes" id="UP000037460">
    <property type="component" value="Unassembled WGS sequence"/>
</dbReference>
<evidence type="ECO:0000313" key="2">
    <source>
        <dbReference type="EMBL" id="KOO25691.1"/>
    </source>
</evidence>
<proteinExistence type="predicted"/>
<reference evidence="3" key="1">
    <citation type="journal article" date="2015" name="PLoS Genet.">
        <title>Genome Sequence and Transcriptome Analyses of Chrysochromulina tobin: Metabolic Tools for Enhanced Algal Fitness in the Prominent Order Prymnesiales (Haptophyceae).</title>
        <authorList>
            <person name="Hovde B.T."/>
            <person name="Deodato C.R."/>
            <person name="Hunsperger H.M."/>
            <person name="Ryken S.A."/>
            <person name="Yost W."/>
            <person name="Jha R.K."/>
            <person name="Patterson J."/>
            <person name="Monnat R.J. Jr."/>
            <person name="Barlow S.B."/>
            <person name="Starkenburg S.R."/>
            <person name="Cattolico R.A."/>
        </authorList>
    </citation>
    <scope>NUCLEOTIDE SEQUENCE</scope>
    <source>
        <strain evidence="3">CCMP291</strain>
    </source>
</reference>
<evidence type="ECO:0000256" key="1">
    <source>
        <dbReference type="SAM" id="SignalP"/>
    </source>
</evidence>
<evidence type="ECO:0000313" key="3">
    <source>
        <dbReference type="Proteomes" id="UP000037460"/>
    </source>
</evidence>
<organism evidence="2 3">
    <name type="scientific">Chrysochromulina tobinii</name>
    <dbReference type="NCBI Taxonomy" id="1460289"/>
    <lineage>
        <taxon>Eukaryota</taxon>
        <taxon>Haptista</taxon>
        <taxon>Haptophyta</taxon>
        <taxon>Prymnesiophyceae</taxon>
        <taxon>Prymnesiales</taxon>
        <taxon>Chrysochromulinaceae</taxon>
        <taxon>Chrysochromulina</taxon>
    </lineage>
</organism>
<name>A0A0M0JGF9_9EUKA</name>
<feature type="chain" id="PRO_5005601832" evidence="1">
    <location>
        <begin position="22"/>
        <end position="1169"/>
    </location>
</feature>
<accession>A0A0M0JGF9</accession>
<protein>
    <submittedName>
        <fullName evidence="2">Uncharacterized protein</fullName>
    </submittedName>
</protein>
<dbReference type="EMBL" id="JWZX01002942">
    <property type="protein sequence ID" value="KOO25691.1"/>
    <property type="molecule type" value="Genomic_DNA"/>
</dbReference>
<feature type="signal peptide" evidence="1">
    <location>
        <begin position="1"/>
        <end position="21"/>
    </location>
</feature>
<keyword evidence="1" id="KW-0732">Signal</keyword>
<comment type="caution">
    <text evidence="2">The sequence shown here is derived from an EMBL/GenBank/DDBJ whole genome shotgun (WGS) entry which is preliminary data.</text>
</comment>